<reference evidence="1 2" key="1">
    <citation type="journal article" date="2018" name="Front. Plant Sci.">
        <title>Red Clover (Trifolium pratense) and Zigzag Clover (T. medium) - A Picture of Genomic Similarities and Differences.</title>
        <authorList>
            <person name="Dluhosova J."/>
            <person name="Istvanek J."/>
            <person name="Nedelnik J."/>
            <person name="Repkova J."/>
        </authorList>
    </citation>
    <scope>NUCLEOTIDE SEQUENCE [LARGE SCALE GENOMIC DNA]</scope>
    <source>
        <strain evidence="2">cv. 10/8</strain>
        <tissue evidence="1">Leaf</tissue>
    </source>
</reference>
<dbReference type="AlphaFoldDB" id="A0A392QN79"/>
<organism evidence="1 2">
    <name type="scientific">Trifolium medium</name>
    <dbReference type="NCBI Taxonomy" id="97028"/>
    <lineage>
        <taxon>Eukaryota</taxon>
        <taxon>Viridiplantae</taxon>
        <taxon>Streptophyta</taxon>
        <taxon>Embryophyta</taxon>
        <taxon>Tracheophyta</taxon>
        <taxon>Spermatophyta</taxon>
        <taxon>Magnoliopsida</taxon>
        <taxon>eudicotyledons</taxon>
        <taxon>Gunneridae</taxon>
        <taxon>Pentapetalae</taxon>
        <taxon>rosids</taxon>
        <taxon>fabids</taxon>
        <taxon>Fabales</taxon>
        <taxon>Fabaceae</taxon>
        <taxon>Papilionoideae</taxon>
        <taxon>50 kb inversion clade</taxon>
        <taxon>NPAAA clade</taxon>
        <taxon>Hologalegina</taxon>
        <taxon>IRL clade</taxon>
        <taxon>Trifolieae</taxon>
        <taxon>Trifolium</taxon>
    </lineage>
</organism>
<comment type="caution">
    <text evidence="1">The sequence shown here is derived from an EMBL/GenBank/DDBJ whole genome shotgun (WGS) entry which is preliminary data.</text>
</comment>
<evidence type="ECO:0000313" key="2">
    <source>
        <dbReference type="Proteomes" id="UP000265520"/>
    </source>
</evidence>
<proteinExistence type="predicted"/>
<keyword evidence="2" id="KW-1185">Reference proteome</keyword>
<dbReference type="GO" id="GO:0004177">
    <property type="term" value="F:aminopeptidase activity"/>
    <property type="evidence" value="ECO:0007669"/>
    <property type="project" value="UniProtKB-KW"/>
</dbReference>
<sequence length="79" mass="8957">VKYDELLAAKLRYAVEKQLLSPSDRFGILDDSYALCVARNESLTSLIYLMGAYREEDGYTVMSNLINVMLSSQYHSLVT</sequence>
<name>A0A392QN79_9FABA</name>
<dbReference type="Proteomes" id="UP000265520">
    <property type="component" value="Unassembled WGS sequence"/>
</dbReference>
<dbReference type="EMBL" id="LXQA010147101">
    <property type="protein sequence ID" value="MCI25417.1"/>
    <property type="molecule type" value="Genomic_DNA"/>
</dbReference>
<evidence type="ECO:0000313" key="1">
    <source>
        <dbReference type="EMBL" id="MCI25417.1"/>
    </source>
</evidence>
<accession>A0A392QN79</accession>
<keyword evidence="1" id="KW-0645">Protease</keyword>
<dbReference type="Gene3D" id="1.10.3480.20">
    <property type="match status" value="1"/>
</dbReference>
<keyword evidence="1" id="KW-0031">Aminopeptidase</keyword>
<keyword evidence="1" id="KW-0378">Hydrolase</keyword>
<protein>
    <submittedName>
        <fullName evidence="1">Puromycin-sensitive aminopeptidase-like</fullName>
    </submittedName>
</protein>
<feature type="non-terminal residue" evidence="1">
    <location>
        <position position="1"/>
    </location>
</feature>